<evidence type="ECO:0000313" key="2">
    <source>
        <dbReference type="Proteomes" id="UP000198460"/>
    </source>
</evidence>
<gene>
    <name evidence="1" type="ORF">BSIN_4150</name>
</gene>
<reference evidence="1 2" key="1">
    <citation type="submission" date="2017-04" db="EMBL/GenBank/DDBJ databases">
        <authorList>
            <person name="Afonso C.L."/>
            <person name="Miller P.J."/>
            <person name="Scott M.A."/>
            <person name="Spackman E."/>
            <person name="Goraichik I."/>
            <person name="Dimitrov K.M."/>
            <person name="Suarez D.L."/>
            <person name="Swayne D.E."/>
        </authorList>
    </citation>
    <scope>NUCLEOTIDE SEQUENCE [LARGE SCALE GENOMIC DNA]</scope>
    <source>
        <strain evidence="1">LMG 28154</strain>
    </source>
</reference>
<dbReference type="EMBL" id="FXAN01000067">
    <property type="protein sequence ID" value="SMG01118.1"/>
    <property type="molecule type" value="Genomic_DNA"/>
</dbReference>
<dbReference type="AlphaFoldDB" id="A0A238H795"/>
<sequence length="73" mass="7550">MPAILQDGGACECGGAANAVRPRPYRFNSTSVESLSGANALTWLTKGKSKRSVAQLLAAALRSFACGGRHRGS</sequence>
<name>A0A238H795_9BURK</name>
<organism evidence="1 2">
    <name type="scientific">Burkholderia singularis</name>
    <dbReference type="NCBI Taxonomy" id="1503053"/>
    <lineage>
        <taxon>Bacteria</taxon>
        <taxon>Pseudomonadati</taxon>
        <taxon>Pseudomonadota</taxon>
        <taxon>Betaproteobacteria</taxon>
        <taxon>Burkholderiales</taxon>
        <taxon>Burkholderiaceae</taxon>
        <taxon>Burkholderia</taxon>
        <taxon>pseudomallei group</taxon>
    </lineage>
</organism>
<evidence type="ECO:0000313" key="1">
    <source>
        <dbReference type="EMBL" id="SMG01118.1"/>
    </source>
</evidence>
<proteinExistence type="predicted"/>
<accession>A0A238H795</accession>
<protein>
    <submittedName>
        <fullName evidence="1">Uncharacterized protein</fullName>
    </submittedName>
</protein>
<dbReference type="Proteomes" id="UP000198460">
    <property type="component" value="Unassembled WGS sequence"/>
</dbReference>